<feature type="domain" description="3-dehydroquinate synthase N-terminal" evidence="5">
    <location>
        <begin position="78"/>
        <end position="189"/>
    </location>
</feature>
<evidence type="ECO:0000256" key="4">
    <source>
        <dbReference type="ARBA" id="ARBA00023027"/>
    </source>
</evidence>
<dbReference type="GeneID" id="78373510"/>
<keyword evidence="8" id="KW-1185">Reference proteome</keyword>
<dbReference type="InterPro" id="IPR056179">
    <property type="entry name" value="DHQS_C"/>
</dbReference>
<feature type="domain" description="3-dehydroquinate synthase C-terminal" evidence="6">
    <location>
        <begin position="211"/>
        <end position="326"/>
    </location>
</feature>
<dbReference type="STRING" id="1121877.FEAC_24860"/>
<dbReference type="Gene3D" id="3.40.50.1970">
    <property type="match status" value="1"/>
</dbReference>
<dbReference type="InterPro" id="IPR050071">
    <property type="entry name" value="Dehydroquinate_synthase"/>
</dbReference>
<dbReference type="Gene3D" id="1.20.1090.10">
    <property type="entry name" value="Dehydroquinate synthase-like - alpha domain"/>
    <property type="match status" value="1"/>
</dbReference>
<reference evidence="7 8" key="1">
    <citation type="submission" date="2015-01" db="EMBL/GenBank/DDBJ databases">
        <title>Draft genome of the acidophilic iron oxidizer Ferrimicrobium acidiphilum strain T23.</title>
        <authorList>
            <person name="Poehlein A."/>
            <person name="Eisen S."/>
            <person name="Schloemann M."/>
            <person name="Johnson B.D."/>
            <person name="Daniel R."/>
            <person name="Muehling M."/>
        </authorList>
    </citation>
    <scope>NUCLEOTIDE SEQUENCE [LARGE SCALE GENOMIC DNA]</scope>
    <source>
        <strain evidence="7 8">T23</strain>
    </source>
</reference>
<evidence type="ECO:0000256" key="1">
    <source>
        <dbReference type="ARBA" id="ARBA00001911"/>
    </source>
</evidence>
<keyword evidence="3" id="KW-0479">Metal-binding</keyword>
<name>A0A0D8FR81_9ACTN</name>
<dbReference type="RefSeq" id="WP_052566316.1">
    <property type="nucleotide sequence ID" value="NZ_JQKF01000024.1"/>
</dbReference>
<evidence type="ECO:0000259" key="5">
    <source>
        <dbReference type="Pfam" id="PF01761"/>
    </source>
</evidence>
<dbReference type="PATRIC" id="fig|1121877.4.peg.2772"/>
<dbReference type="Pfam" id="PF01761">
    <property type="entry name" value="DHQ_synthase"/>
    <property type="match status" value="1"/>
</dbReference>
<dbReference type="PANTHER" id="PTHR43622:SF1">
    <property type="entry name" value="3-DEHYDROQUINATE SYNTHASE"/>
    <property type="match status" value="1"/>
</dbReference>
<evidence type="ECO:0000256" key="2">
    <source>
        <dbReference type="ARBA" id="ARBA00001941"/>
    </source>
</evidence>
<comment type="caution">
    <text evidence="7">The sequence shown here is derived from an EMBL/GenBank/DDBJ whole genome shotgun (WGS) entry which is preliminary data.</text>
</comment>
<evidence type="ECO:0000313" key="8">
    <source>
        <dbReference type="Proteomes" id="UP000032336"/>
    </source>
</evidence>
<evidence type="ECO:0000259" key="6">
    <source>
        <dbReference type="Pfam" id="PF24621"/>
    </source>
</evidence>
<keyword evidence="4" id="KW-0520">NAD</keyword>
<sequence length="368" mass="39731">MNHSNRASIAALLAEEVDRRSVLRYELDLGDTAFPVVVGAGVWDQLETLIPSSWSRVVIVTQAAIPGSFEVPFDACWVVLPSGESAKRPRVAEGLAERLVRLGADRQTGLIAVGGGVVTDLVGFVASTYMRGIEYLNVPTTLLGMVDAAIGGKTAVNLIGGKNLFGTFWQPKGLLCDLALLETLPKREWLSGAGELAKYSFLTSDPFAELKLVDQIVKAQRLKESYVAGDEREAGRRSLLNYGHTLGHGIEGAYLGRGMEGSVSHGEAVAVGLVFAARLAERLGRIDQARVDQHHRVLASYGLDFRLPGELTVDEVLGYMRADKKNRGGMSFVLDGSNGLELVHHIDEALIRQVLDEYPRRGGVGGRA</sequence>
<protein>
    <submittedName>
        <fullName evidence="7">3-dehydroquinate synthase</fullName>
        <ecNumber evidence="7">4.2.3.4</ecNumber>
    </submittedName>
</protein>
<dbReference type="eggNOG" id="COG0337">
    <property type="taxonomic scope" value="Bacteria"/>
</dbReference>
<comment type="cofactor">
    <cofactor evidence="1">
        <name>NAD(+)</name>
        <dbReference type="ChEBI" id="CHEBI:57540"/>
    </cofactor>
</comment>
<dbReference type="CDD" id="cd08195">
    <property type="entry name" value="DHQS"/>
    <property type="match status" value="1"/>
</dbReference>
<evidence type="ECO:0000256" key="3">
    <source>
        <dbReference type="ARBA" id="ARBA00022723"/>
    </source>
</evidence>
<dbReference type="GO" id="GO:0003856">
    <property type="term" value="F:3-dehydroquinate synthase activity"/>
    <property type="evidence" value="ECO:0007669"/>
    <property type="project" value="UniProtKB-EC"/>
</dbReference>
<dbReference type="Proteomes" id="UP000032336">
    <property type="component" value="Unassembled WGS sequence"/>
</dbReference>
<comment type="cofactor">
    <cofactor evidence="2">
        <name>Co(2+)</name>
        <dbReference type="ChEBI" id="CHEBI:48828"/>
    </cofactor>
</comment>
<dbReference type="AlphaFoldDB" id="A0A0D8FR81"/>
<dbReference type="SUPFAM" id="SSF56796">
    <property type="entry name" value="Dehydroquinate synthase-like"/>
    <property type="match status" value="1"/>
</dbReference>
<organism evidence="7 8">
    <name type="scientific">Ferrimicrobium acidiphilum DSM 19497</name>
    <dbReference type="NCBI Taxonomy" id="1121877"/>
    <lineage>
        <taxon>Bacteria</taxon>
        <taxon>Bacillati</taxon>
        <taxon>Actinomycetota</taxon>
        <taxon>Acidimicrobiia</taxon>
        <taxon>Acidimicrobiales</taxon>
        <taxon>Acidimicrobiaceae</taxon>
        <taxon>Ferrimicrobium</taxon>
    </lineage>
</organism>
<proteinExistence type="predicted"/>
<dbReference type="Pfam" id="PF24621">
    <property type="entry name" value="DHQS_C"/>
    <property type="match status" value="1"/>
</dbReference>
<dbReference type="GO" id="GO:0046872">
    <property type="term" value="F:metal ion binding"/>
    <property type="evidence" value="ECO:0007669"/>
    <property type="project" value="UniProtKB-KW"/>
</dbReference>
<keyword evidence="7" id="KW-0456">Lyase</keyword>
<dbReference type="EMBL" id="JXUW01000029">
    <property type="protein sequence ID" value="KJE75783.1"/>
    <property type="molecule type" value="Genomic_DNA"/>
</dbReference>
<accession>A0A0D8FR81</accession>
<dbReference type="PANTHER" id="PTHR43622">
    <property type="entry name" value="3-DEHYDROQUINATE SYNTHASE"/>
    <property type="match status" value="1"/>
</dbReference>
<evidence type="ECO:0000313" key="7">
    <source>
        <dbReference type="EMBL" id="KJE75783.1"/>
    </source>
</evidence>
<dbReference type="InterPro" id="IPR030960">
    <property type="entry name" value="DHQS/DOIS_N"/>
</dbReference>
<dbReference type="OrthoDB" id="9806583at2"/>
<gene>
    <name evidence="7" type="primary">aroB</name>
    <name evidence="7" type="ORF">FEAC_24860</name>
</gene>
<dbReference type="EC" id="4.2.3.4" evidence="7"/>